<organism evidence="2 3">
    <name type="scientific">Gossypium barbadense</name>
    <name type="common">Sea Island cotton</name>
    <name type="synonym">Hibiscus barbadensis</name>
    <dbReference type="NCBI Taxonomy" id="3634"/>
    <lineage>
        <taxon>Eukaryota</taxon>
        <taxon>Viridiplantae</taxon>
        <taxon>Streptophyta</taxon>
        <taxon>Embryophyta</taxon>
        <taxon>Tracheophyta</taxon>
        <taxon>Spermatophyta</taxon>
        <taxon>Magnoliopsida</taxon>
        <taxon>eudicotyledons</taxon>
        <taxon>Gunneridae</taxon>
        <taxon>Pentapetalae</taxon>
        <taxon>rosids</taxon>
        <taxon>malvids</taxon>
        <taxon>Malvales</taxon>
        <taxon>Malvaceae</taxon>
        <taxon>Malvoideae</taxon>
        <taxon>Gossypium</taxon>
    </lineage>
</organism>
<sequence length="221" mass="24977">MSSSCGKKTAVPASRKRKEVALSSGPTMEIRHPFLQIVVLTYLEFTLELCSTFHLQTVMTNFDDPGTVQFRLGGLDPPTQPPPSSRLVHAVASYADISECLTRFEQQCFQRFDHIDATLYQICHHLHISSPPLPRKLSSDEDALWCSWPRRTVVCTFIRFSYARVRYAAPVFMPCVYGLLIEVRLRMAFGDGRGINPCSILTFLNILIFGQVLTRPQAHPC</sequence>
<evidence type="ECO:0000256" key="1">
    <source>
        <dbReference type="SAM" id="MobiDB-lite"/>
    </source>
</evidence>
<reference evidence="2 3" key="1">
    <citation type="submission" date="2015-01" db="EMBL/GenBank/DDBJ databases">
        <title>Genome of allotetraploid Gossypium barbadense reveals genomic plasticity and fiber elongation in cotton evolution.</title>
        <authorList>
            <person name="Chen X."/>
            <person name="Liu X."/>
            <person name="Zhao B."/>
            <person name="Zheng H."/>
            <person name="Hu Y."/>
            <person name="Lu G."/>
            <person name="Yang C."/>
            <person name="Chen J."/>
            <person name="Shan C."/>
            <person name="Zhang L."/>
            <person name="Zhou Y."/>
            <person name="Wang L."/>
            <person name="Guo W."/>
            <person name="Bai Y."/>
            <person name="Ruan J."/>
            <person name="Shangguan X."/>
            <person name="Mao Y."/>
            <person name="Jiang J."/>
            <person name="Zhu Y."/>
            <person name="Lei J."/>
            <person name="Kang H."/>
            <person name="Chen S."/>
            <person name="He X."/>
            <person name="Wang R."/>
            <person name="Wang Y."/>
            <person name="Chen J."/>
            <person name="Wang L."/>
            <person name="Yu S."/>
            <person name="Wang B."/>
            <person name="Wei J."/>
            <person name="Song S."/>
            <person name="Lu X."/>
            <person name="Gao Z."/>
            <person name="Gu W."/>
            <person name="Deng X."/>
            <person name="Ma D."/>
            <person name="Wang S."/>
            <person name="Liang W."/>
            <person name="Fang L."/>
            <person name="Cai C."/>
            <person name="Zhu X."/>
            <person name="Zhou B."/>
            <person name="Zhang Y."/>
            <person name="Chen Z."/>
            <person name="Xu S."/>
            <person name="Zhu R."/>
            <person name="Wang S."/>
            <person name="Zhang T."/>
            <person name="Zhao G."/>
        </authorList>
    </citation>
    <scope>NUCLEOTIDE SEQUENCE [LARGE SCALE GENOMIC DNA]</scope>
    <source>
        <strain evidence="3">cv. Xinhai21</strain>
        <tissue evidence="2">Leaf</tissue>
    </source>
</reference>
<proteinExistence type="predicted"/>
<dbReference type="Proteomes" id="UP000239757">
    <property type="component" value="Unassembled WGS sequence"/>
</dbReference>
<dbReference type="EMBL" id="KZ664373">
    <property type="protein sequence ID" value="PPS05903.1"/>
    <property type="molecule type" value="Genomic_DNA"/>
</dbReference>
<name>A0A2P5XRE0_GOSBA</name>
<protein>
    <submittedName>
        <fullName evidence="2">Uncharacterized protein</fullName>
    </submittedName>
</protein>
<feature type="region of interest" description="Disordered" evidence="1">
    <location>
        <begin position="1"/>
        <end position="24"/>
    </location>
</feature>
<evidence type="ECO:0000313" key="2">
    <source>
        <dbReference type="EMBL" id="PPS05903.1"/>
    </source>
</evidence>
<gene>
    <name evidence="2" type="ORF">GOBAR_AA14749</name>
</gene>
<evidence type="ECO:0000313" key="3">
    <source>
        <dbReference type="Proteomes" id="UP000239757"/>
    </source>
</evidence>
<accession>A0A2P5XRE0</accession>
<dbReference type="AlphaFoldDB" id="A0A2P5XRE0"/>